<feature type="domain" description="N-acetyltransferase" evidence="3">
    <location>
        <begin position="20"/>
        <end position="196"/>
    </location>
</feature>
<dbReference type="RefSeq" id="WP_098464935.1">
    <property type="nucleotide sequence ID" value="NZ_PDJJ01000001.1"/>
</dbReference>
<evidence type="ECO:0000259" key="3">
    <source>
        <dbReference type="PROSITE" id="PS51186"/>
    </source>
</evidence>
<dbReference type="InterPro" id="IPR016181">
    <property type="entry name" value="Acyl_CoA_acyltransferase"/>
</dbReference>
<keyword evidence="5" id="KW-1185">Reference proteome</keyword>
<dbReference type="InterPro" id="IPR000182">
    <property type="entry name" value="GNAT_dom"/>
</dbReference>
<evidence type="ECO:0000256" key="2">
    <source>
        <dbReference type="ARBA" id="ARBA00023315"/>
    </source>
</evidence>
<evidence type="ECO:0000313" key="5">
    <source>
        <dbReference type="Proteomes" id="UP000224130"/>
    </source>
</evidence>
<dbReference type="SUPFAM" id="SSF55729">
    <property type="entry name" value="Acyl-CoA N-acyltransferases (Nat)"/>
    <property type="match status" value="2"/>
</dbReference>
<dbReference type="PANTHER" id="PTHR43877">
    <property type="entry name" value="AMINOALKYLPHOSPHONATE N-ACETYLTRANSFERASE-RELATED-RELATED"/>
    <property type="match status" value="1"/>
</dbReference>
<evidence type="ECO:0000256" key="1">
    <source>
        <dbReference type="ARBA" id="ARBA00022679"/>
    </source>
</evidence>
<dbReference type="EMBL" id="PDJJ01000001">
    <property type="protein sequence ID" value="PFG44778.1"/>
    <property type="molecule type" value="Genomic_DNA"/>
</dbReference>
<keyword evidence="2" id="KW-0012">Acyltransferase</keyword>
<dbReference type="PANTHER" id="PTHR43877:SF1">
    <property type="entry name" value="ACETYLTRANSFERASE"/>
    <property type="match status" value="1"/>
</dbReference>
<sequence>MAWELREAPRATSPDDAAAWAYRGCAEVERQVALADLGDADGVPSALDVVVTMNEIGYQRRRRVVAVADDGDGRHVVGSGLLVVDLRDNPDSAFVQVAVLPAYRRRGIGTALLAWLVAAARDEGRAVLQAEVDVADEPGSDGPGVLTAPTGNGRVRSDVPGVRFALAAGFELALLARRSCLRLPVDDAVLDRWEADARVVAGDDYRLHTWRDDLPRRWHAGYADLEHQLTVDEPNPGLDLEPERWDAERVRVMLARLLRQRKGFVVTAAEHAPSGRLVAATWLEHGMDAPAFSEQDTTVVMPDHRGRRLGLLVKVVNLRAHQAVWPGAERLWTWNNEDNPHMLAINVAMGFRPAGGAALFQARTADVGPARLA</sequence>
<organism evidence="4 5">
    <name type="scientific">Isoptericola jiangsuensis</name>
    <dbReference type="NCBI Taxonomy" id="548579"/>
    <lineage>
        <taxon>Bacteria</taxon>
        <taxon>Bacillati</taxon>
        <taxon>Actinomycetota</taxon>
        <taxon>Actinomycetes</taxon>
        <taxon>Micrococcales</taxon>
        <taxon>Promicromonosporaceae</taxon>
        <taxon>Isoptericola</taxon>
    </lineage>
</organism>
<reference evidence="4 5" key="1">
    <citation type="submission" date="2017-10" db="EMBL/GenBank/DDBJ databases">
        <title>Sequencing the genomes of 1000 actinobacteria strains.</title>
        <authorList>
            <person name="Klenk H.-P."/>
        </authorList>
    </citation>
    <scope>NUCLEOTIDE SEQUENCE [LARGE SCALE GENOMIC DNA]</scope>
    <source>
        <strain evidence="4 5">DSM 21863</strain>
    </source>
</reference>
<dbReference type="PROSITE" id="PS51186">
    <property type="entry name" value="GNAT"/>
    <property type="match status" value="1"/>
</dbReference>
<accession>A0A2A9F0U4</accession>
<dbReference type="OrthoDB" id="4119890at2"/>
<comment type="caution">
    <text evidence="4">The sequence shown here is derived from an EMBL/GenBank/DDBJ whole genome shotgun (WGS) entry which is preliminary data.</text>
</comment>
<name>A0A2A9F0U4_9MICO</name>
<dbReference type="InterPro" id="IPR050832">
    <property type="entry name" value="Bact_Acetyltransf"/>
</dbReference>
<dbReference type="Gene3D" id="3.40.630.30">
    <property type="match status" value="1"/>
</dbReference>
<dbReference type="Proteomes" id="UP000224130">
    <property type="component" value="Unassembled WGS sequence"/>
</dbReference>
<evidence type="ECO:0000313" key="4">
    <source>
        <dbReference type="EMBL" id="PFG44778.1"/>
    </source>
</evidence>
<keyword evidence="1 4" id="KW-0808">Transferase</keyword>
<protein>
    <submittedName>
        <fullName evidence="4">RimJ/RimL family protein N-acetyltransferase</fullName>
    </submittedName>
</protein>
<dbReference type="GO" id="GO:0016747">
    <property type="term" value="F:acyltransferase activity, transferring groups other than amino-acyl groups"/>
    <property type="evidence" value="ECO:0007669"/>
    <property type="project" value="InterPro"/>
</dbReference>
<dbReference type="Pfam" id="PF00583">
    <property type="entry name" value="Acetyltransf_1"/>
    <property type="match status" value="1"/>
</dbReference>
<dbReference type="AlphaFoldDB" id="A0A2A9F0U4"/>
<gene>
    <name evidence="4" type="ORF">ATJ88_3514</name>
</gene>
<proteinExistence type="predicted"/>